<evidence type="ECO:0000256" key="2">
    <source>
        <dbReference type="SAM" id="MobiDB-lite"/>
    </source>
</evidence>
<evidence type="ECO:0000256" key="1">
    <source>
        <dbReference type="SAM" id="Coils"/>
    </source>
</evidence>
<evidence type="ECO:0000313" key="4">
    <source>
        <dbReference type="EMBL" id="KAJ7335146.1"/>
    </source>
</evidence>
<dbReference type="PROSITE" id="PS51497">
    <property type="entry name" value="UMA"/>
    <property type="match status" value="1"/>
</dbReference>
<name>A0A9Q1B4F2_9SAUR</name>
<dbReference type="AlphaFoldDB" id="A0A9Q1B4F2"/>
<dbReference type="PANTHER" id="PTHR15960:SF2">
    <property type="entry name" value="UBIQUITIN-ASSOCIATED PROTEIN 1"/>
    <property type="match status" value="1"/>
</dbReference>
<feature type="region of interest" description="Disordered" evidence="2">
    <location>
        <begin position="146"/>
        <end position="166"/>
    </location>
</feature>
<comment type="caution">
    <text evidence="4">The sequence shown here is derived from an EMBL/GenBank/DDBJ whole genome shotgun (WGS) entry which is preliminary data.</text>
</comment>
<dbReference type="InterPro" id="IPR038870">
    <property type="entry name" value="UBAP1"/>
</dbReference>
<dbReference type="Proteomes" id="UP001142489">
    <property type="component" value="Unassembled WGS sequence"/>
</dbReference>
<feature type="compositionally biased region" description="Polar residues" evidence="2">
    <location>
        <begin position="157"/>
        <end position="166"/>
    </location>
</feature>
<gene>
    <name evidence="4" type="ORF">JRQ81_013087</name>
</gene>
<dbReference type="GO" id="GO:0043130">
    <property type="term" value="F:ubiquitin binding"/>
    <property type="evidence" value="ECO:0007669"/>
    <property type="project" value="InterPro"/>
</dbReference>
<dbReference type="EMBL" id="JAPFRF010000004">
    <property type="protein sequence ID" value="KAJ7335146.1"/>
    <property type="molecule type" value="Genomic_DNA"/>
</dbReference>
<dbReference type="GO" id="GO:0043162">
    <property type="term" value="P:ubiquitin-dependent protein catabolic process via the multivesicular body sorting pathway"/>
    <property type="evidence" value="ECO:0007669"/>
    <property type="project" value="InterPro"/>
</dbReference>
<reference evidence="4" key="1">
    <citation type="journal article" date="2023" name="DNA Res.">
        <title>Chromosome-level genome assembly of Phrynocephalus forsythii using third-generation DNA sequencing and Hi-C analysis.</title>
        <authorList>
            <person name="Qi Y."/>
            <person name="Zhao W."/>
            <person name="Zhao Y."/>
            <person name="Niu C."/>
            <person name="Cao S."/>
            <person name="Zhang Y."/>
        </authorList>
    </citation>
    <scope>NUCLEOTIDE SEQUENCE</scope>
    <source>
        <tissue evidence="4">Muscle</tissue>
    </source>
</reference>
<accession>A0A9Q1B4F2</accession>
<proteinExistence type="predicted"/>
<keyword evidence="5" id="KW-1185">Reference proteome</keyword>
<keyword evidence="1" id="KW-0175">Coiled coil</keyword>
<protein>
    <recommendedName>
        <fullName evidence="3">UMA domain-containing protein</fullName>
    </recommendedName>
</protein>
<dbReference type="PANTHER" id="PTHR15960">
    <property type="entry name" value="LD44032P"/>
    <property type="match status" value="1"/>
</dbReference>
<dbReference type="GO" id="GO:0000813">
    <property type="term" value="C:ESCRT I complex"/>
    <property type="evidence" value="ECO:0007669"/>
    <property type="project" value="InterPro"/>
</dbReference>
<dbReference type="InterPro" id="IPR023340">
    <property type="entry name" value="UMA"/>
</dbReference>
<feature type="coiled-coil region" evidence="1">
    <location>
        <begin position="69"/>
        <end position="96"/>
    </location>
</feature>
<organism evidence="4 5">
    <name type="scientific">Phrynocephalus forsythii</name>
    <dbReference type="NCBI Taxonomy" id="171643"/>
    <lineage>
        <taxon>Eukaryota</taxon>
        <taxon>Metazoa</taxon>
        <taxon>Chordata</taxon>
        <taxon>Craniata</taxon>
        <taxon>Vertebrata</taxon>
        <taxon>Euteleostomi</taxon>
        <taxon>Lepidosauria</taxon>
        <taxon>Squamata</taxon>
        <taxon>Bifurcata</taxon>
        <taxon>Unidentata</taxon>
        <taxon>Episquamata</taxon>
        <taxon>Toxicofera</taxon>
        <taxon>Iguania</taxon>
        <taxon>Acrodonta</taxon>
        <taxon>Agamidae</taxon>
        <taxon>Agaminae</taxon>
        <taxon>Phrynocephalus</taxon>
    </lineage>
</organism>
<dbReference type="OrthoDB" id="2018023at2759"/>
<feature type="domain" description="UMA" evidence="3">
    <location>
        <begin position="17"/>
        <end position="63"/>
    </location>
</feature>
<sequence>MASRKSGSDFHGTFSYIDDVPFKIGDKFRAPAKVGLPIGFCLPDSAQLVREAQYDFSLEKKTIEWAENLKRIQAAQEEAERKAQEAVANTRAILEEEIRAGGGQSGAVMPPPINPIMASLQHNHILMPTPASSTFLKQKVLSPLTPRPISTPPISSAKKTPLTNWN</sequence>
<evidence type="ECO:0000313" key="5">
    <source>
        <dbReference type="Proteomes" id="UP001142489"/>
    </source>
</evidence>
<evidence type="ECO:0000259" key="3">
    <source>
        <dbReference type="PROSITE" id="PS51497"/>
    </source>
</evidence>